<dbReference type="PANTHER" id="PTHR33495:SF2">
    <property type="entry name" value="ANTI-SIGMA FACTOR ANTAGONIST TM_1081-RELATED"/>
    <property type="match status" value="1"/>
</dbReference>
<protein>
    <recommendedName>
        <fullName evidence="2">Anti-sigma factor antagonist</fullName>
    </recommendedName>
</protein>
<dbReference type="PROSITE" id="PS50801">
    <property type="entry name" value="STAS"/>
    <property type="match status" value="1"/>
</dbReference>
<evidence type="ECO:0000259" key="3">
    <source>
        <dbReference type="PROSITE" id="PS50801"/>
    </source>
</evidence>
<dbReference type="InterPro" id="IPR003658">
    <property type="entry name" value="Anti-sigma_ant"/>
</dbReference>
<keyword evidence="5" id="KW-1185">Reference proteome</keyword>
<proteinExistence type="inferred from homology"/>
<dbReference type="InterPro" id="IPR036513">
    <property type="entry name" value="STAS_dom_sf"/>
</dbReference>
<dbReference type="OrthoDB" id="3576811at2"/>
<evidence type="ECO:0000313" key="4">
    <source>
        <dbReference type="EMBL" id="RKT68601.1"/>
    </source>
</evidence>
<dbReference type="CDD" id="cd07043">
    <property type="entry name" value="STAS_anti-anti-sigma_factors"/>
    <property type="match status" value="1"/>
</dbReference>
<dbReference type="RefSeq" id="WP_121219732.1">
    <property type="nucleotide sequence ID" value="NZ_JBIUBA010000007.1"/>
</dbReference>
<evidence type="ECO:0000313" key="5">
    <source>
        <dbReference type="Proteomes" id="UP000272729"/>
    </source>
</evidence>
<accession>A0A495X310</accession>
<dbReference type="EMBL" id="RBXR01000001">
    <property type="protein sequence ID" value="RKT68601.1"/>
    <property type="molecule type" value="Genomic_DNA"/>
</dbReference>
<comment type="caution">
    <text evidence="4">The sequence shown here is derived from an EMBL/GenBank/DDBJ whole genome shotgun (WGS) entry which is preliminary data.</text>
</comment>
<dbReference type="GO" id="GO:0043856">
    <property type="term" value="F:anti-sigma factor antagonist activity"/>
    <property type="evidence" value="ECO:0007669"/>
    <property type="project" value="InterPro"/>
</dbReference>
<dbReference type="Pfam" id="PF01740">
    <property type="entry name" value="STAS"/>
    <property type="match status" value="1"/>
</dbReference>
<dbReference type="PANTHER" id="PTHR33495">
    <property type="entry name" value="ANTI-SIGMA FACTOR ANTAGONIST TM_1081-RELATED-RELATED"/>
    <property type="match status" value="1"/>
</dbReference>
<organism evidence="4 5">
    <name type="scientific">Saccharothrix variisporea</name>
    <dbReference type="NCBI Taxonomy" id="543527"/>
    <lineage>
        <taxon>Bacteria</taxon>
        <taxon>Bacillati</taxon>
        <taxon>Actinomycetota</taxon>
        <taxon>Actinomycetes</taxon>
        <taxon>Pseudonocardiales</taxon>
        <taxon>Pseudonocardiaceae</taxon>
        <taxon>Saccharothrix</taxon>
    </lineage>
</organism>
<dbReference type="InterPro" id="IPR002645">
    <property type="entry name" value="STAS_dom"/>
</dbReference>
<evidence type="ECO:0000256" key="2">
    <source>
        <dbReference type="RuleBase" id="RU003749"/>
    </source>
</evidence>
<comment type="similarity">
    <text evidence="1 2">Belongs to the anti-sigma-factor antagonist family.</text>
</comment>
<dbReference type="Proteomes" id="UP000272729">
    <property type="component" value="Unassembled WGS sequence"/>
</dbReference>
<dbReference type="NCBIfam" id="TIGR00377">
    <property type="entry name" value="ant_ant_sig"/>
    <property type="match status" value="1"/>
</dbReference>
<reference evidence="4 5" key="1">
    <citation type="submission" date="2018-10" db="EMBL/GenBank/DDBJ databases">
        <title>Sequencing the genomes of 1000 actinobacteria strains.</title>
        <authorList>
            <person name="Klenk H.-P."/>
        </authorList>
    </citation>
    <scope>NUCLEOTIDE SEQUENCE [LARGE SCALE GENOMIC DNA]</scope>
    <source>
        <strain evidence="4 5">DSM 43911</strain>
    </source>
</reference>
<sequence>MLDSAPELIRVRRDVRGAAVVLHVSGELDQQTSAVLEGHLRQAEDLVEPPGPVVVDLGGVTFFGSSGLSLMLTHHLRCAGRGTCLRLVAGHRAVLRPIEVTDLGSVLTVLPSVERALEIPRQRVDEAPGP</sequence>
<gene>
    <name evidence="4" type="ORF">DFJ66_1793</name>
</gene>
<evidence type="ECO:0000256" key="1">
    <source>
        <dbReference type="ARBA" id="ARBA00009013"/>
    </source>
</evidence>
<dbReference type="AlphaFoldDB" id="A0A495X310"/>
<dbReference type="Gene3D" id="3.30.750.24">
    <property type="entry name" value="STAS domain"/>
    <property type="match status" value="1"/>
</dbReference>
<name>A0A495X310_9PSEU</name>
<dbReference type="SUPFAM" id="SSF52091">
    <property type="entry name" value="SpoIIaa-like"/>
    <property type="match status" value="1"/>
</dbReference>
<feature type="domain" description="STAS" evidence="3">
    <location>
        <begin position="9"/>
        <end position="120"/>
    </location>
</feature>